<evidence type="ECO:0000256" key="3">
    <source>
        <dbReference type="ARBA" id="ARBA00022692"/>
    </source>
</evidence>
<feature type="transmembrane region" description="Helical" evidence="7">
    <location>
        <begin position="133"/>
        <end position="152"/>
    </location>
</feature>
<dbReference type="Pfam" id="PF16166">
    <property type="entry name" value="TIC20"/>
    <property type="match status" value="1"/>
</dbReference>
<evidence type="ECO:0000313" key="8">
    <source>
        <dbReference type="EMBL" id="CAH9102876.1"/>
    </source>
</evidence>
<dbReference type="AlphaFoldDB" id="A0AAV0DJ04"/>
<keyword evidence="3 7" id="KW-0812">Transmembrane</keyword>
<dbReference type="EMBL" id="CAMAPF010000118">
    <property type="protein sequence ID" value="CAH9102876.1"/>
    <property type="molecule type" value="Genomic_DNA"/>
</dbReference>
<sequence>MPQLPVKSQNLGDEQIFKIAMASVTLLRLCIPPPFTTKTSSANPPSHQTRRPLPHPLKPLIPKLFQIGSQFKPHSSRAPISASYGPTPVTDRLISTVAYFLPFFNGLQYGRYLLAQYPALAIPLDPFIPLLSLYRSIPLASFVSFFAIYLGIVRNQRFSHYARFNALQALVLDILLVLPLMIQRIFTPGRTGLGLKATIWMHNGLFVFVVGCFLYGLLSSVLGKTPYFPIVTEAAKQQM</sequence>
<name>A0AAV0DJ04_9ASTE</name>
<comment type="function">
    <text evidence="7">Involved in protein precursor import into chloroplasts.</text>
</comment>
<dbReference type="GO" id="GO:0009706">
    <property type="term" value="C:chloroplast inner membrane"/>
    <property type="evidence" value="ECO:0007669"/>
    <property type="project" value="UniProtKB-SubCell"/>
</dbReference>
<feature type="transmembrane region" description="Helical" evidence="7">
    <location>
        <begin position="164"/>
        <end position="186"/>
    </location>
</feature>
<evidence type="ECO:0000256" key="1">
    <source>
        <dbReference type="ARBA" id="ARBA00004478"/>
    </source>
</evidence>
<comment type="subcellular location">
    <subcellularLocation>
        <location evidence="1">Plastid</location>
        <location evidence="1">Chloroplast inner membrane</location>
        <topology evidence="1">Multi-pass membrane protein</topology>
    </subcellularLocation>
    <subcellularLocation>
        <location evidence="7">Plastid</location>
        <location evidence="7">Chloroplast membrane</location>
        <topology evidence="7">Multi-pass membrane protein</topology>
    </subcellularLocation>
</comment>
<accession>A0AAV0DJ04</accession>
<evidence type="ECO:0000256" key="5">
    <source>
        <dbReference type="ARBA" id="ARBA00022989"/>
    </source>
</evidence>
<comment type="similarity">
    <text evidence="2 7">Belongs to the Tic20 family.</text>
</comment>
<gene>
    <name evidence="8" type="ORF">CEPIT_LOCUS16149</name>
</gene>
<comment type="caution">
    <text evidence="7">Lacks conserved residue(s) required for the propagation of feature annotation.</text>
</comment>
<keyword evidence="5 7" id="KW-1133">Transmembrane helix</keyword>
<keyword evidence="6 7" id="KW-0472">Membrane</keyword>
<dbReference type="InterPro" id="IPR005691">
    <property type="entry name" value="Tic20"/>
</dbReference>
<protein>
    <recommendedName>
        <fullName evidence="7">Protein TIC 20</fullName>
    </recommendedName>
</protein>
<keyword evidence="9" id="KW-1185">Reference proteome</keyword>
<keyword evidence="4" id="KW-1001">Plastid inner membrane</keyword>
<proteinExistence type="inferred from homology"/>
<keyword evidence="7" id="KW-0934">Plastid</keyword>
<evidence type="ECO:0000256" key="7">
    <source>
        <dbReference type="RuleBase" id="RU367003"/>
    </source>
</evidence>
<dbReference type="PANTHER" id="PTHR33510:SF5">
    <property type="entry name" value="PROTEIN TIC 20-II, CHLOROPLASTIC"/>
    <property type="match status" value="1"/>
</dbReference>
<keyword evidence="7" id="KW-0150">Chloroplast</keyword>
<dbReference type="PANTHER" id="PTHR33510">
    <property type="entry name" value="PROTEIN TIC 20-II, CHLOROPLASTIC"/>
    <property type="match status" value="1"/>
</dbReference>
<comment type="caution">
    <text evidence="8">The sequence shown here is derived from an EMBL/GenBank/DDBJ whole genome shotgun (WGS) entry which is preliminary data.</text>
</comment>
<dbReference type="Proteomes" id="UP001152523">
    <property type="component" value="Unassembled WGS sequence"/>
</dbReference>
<evidence type="ECO:0000256" key="4">
    <source>
        <dbReference type="ARBA" id="ARBA00022780"/>
    </source>
</evidence>
<evidence type="ECO:0000313" key="9">
    <source>
        <dbReference type="Proteomes" id="UP001152523"/>
    </source>
</evidence>
<feature type="transmembrane region" description="Helical" evidence="7">
    <location>
        <begin position="198"/>
        <end position="218"/>
    </location>
</feature>
<evidence type="ECO:0000256" key="2">
    <source>
        <dbReference type="ARBA" id="ARBA00009596"/>
    </source>
</evidence>
<reference evidence="8" key="1">
    <citation type="submission" date="2022-07" db="EMBL/GenBank/DDBJ databases">
        <authorList>
            <person name="Macas J."/>
            <person name="Novak P."/>
            <person name="Neumann P."/>
        </authorList>
    </citation>
    <scope>NUCLEOTIDE SEQUENCE</scope>
</reference>
<evidence type="ECO:0000256" key="6">
    <source>
        <dbReference type="ARBA" id="ARBA00023136"/>
    </source>
</evidence>
<organism evidence="8 9">
    <name type="scientific">Cuscuta epithymum</name>
    <dbReference type="NCBI Taxonomy" id="186058"/>
    <lineage>
        <taxon>Eukaryota</taxon>
        <taxon>Viridiplantae</taxon>
        <taxon>Streptophyta</taxon>
        <taxon>Embryophyta</taxon>
        <taxon>Tracheophyta</taxon>
        <taxon>Spermatophyta</taxon>
        <taxon>Magnoliopsida</taxon>
        <taxon>eudicotyledons</taxon>
        <taxon>Gunneridae</taxon>
        <taxon>Pentapetalae</taxon>
        <taxon>asterids</taxon>
        <taxon>lamiids</taxon>
        <taxon>Solanales</taxon>
        <taxon>Convolvulaceae</taxon>
        <taxon>Cuscuteae</taxon>
        <taxon>Cuscuta</taxon>
        <taxon>Cuscuta subgen. Cuscuta</taxon>
    </lineage>
</organism>